<reference evidence="3" key="1">
    <citation type="journal article" date="2023" name="Mol. Phylogenet. Evol.">
        <title>Genome-scale phylogeny and comparative genomics of the fungal order Sordariales.</title>
        <authorList>
            <person name="Hensen N."/>
            <person name="Bonometti L."/>
            <person name="Westerberg I."/>
            <person name="Brannstrom I.O."/>
            <person name="Guillou S."/>
            <person name="Cros-Aarteil S."/>
            <person name="Calhoun S."/>
            <person name="Haridas S."/>
            <person name="Kuo A."/>
            <person name="Mondo S."/>
            <person name="Pangilinan J."/>
            <person name="Riley R."/>
            <person name="LaButti K."/>
            <person name="Andreopoulos B."/>
            <person name="Lipzen A."/>
            <person name="Chen C."/>
            <person name="Yan M."/>
            <person name="Daum C."/>
            <person name="Ng V."/>
            <person name="Clum A."/>
            <person name="Steindorff A."/>
            <person name="Ohm R.A."/>
            <person name="Martin F."/>
            <person name="Silar P."/>
            <person name="Natvig D.O."/>
            <person name="Lalanne C."/>
            <person name="Gautier V."/>
            <person name="Ament-Velasquez S.L."/>
            <person name="Kruys A."/>
            <person name="Hutchinson M.I."/>
            <person name="Powell A.J."/>
            <person name="Barry K."/>
            <person name="Miller A.N."/>
            <person name="Grigoriev I.V."/>
            <person name="Debuchy R."/>
            <person name="Gladieux P."/>
            <person name="Hiltunen Thoren M."/>
            <person name="Johannesson H."/>
        </authorList>
    </citation>
    <scope>NUCLEOTIDE SEQUENCE</scope>
    <source>
        <strain evidence="3">CBS 141.50</strain>
    </source>
</reference>
<dbReference type="AlphaFoldDB" id="A0AAN6UVP0"/>
<feature type="region of interest" description="Disordered" evidence="1">
    <location>
        <begin position="1"/>
        <end position="53"/>
    </location>
</feature>
<reference evidence="3" key="2">
    <citation type="submission" date="2023-05" db="EMBL/GenBank/DDBJ databases">
        <authorList>
            <consortium name="Lawrence Berkeley National Laboratory"/>
            <person name="Steindorff A."/>
            <person name="Hensen N."/>
            <person name="Bonometti L."/>
            <person name="Westerberg I."/>
            <person name="Brannstrom I.O."/>
            <person name="Guillou S."/>
            <person name="Cros-Aarteil S."/>
            <person name="Calhoun S."/>
            <person name="Haridas S."/>
            <person name="Kuo A."/>
            <person name="Mondo S."/>
            <person name="Pangilinan J."/>
            <person name="Riley R."/>
            <person name="Labutti K."/>
            <person name="Andreopoulos B."/>
            <person name="Lipzen A."/>
            <person name="Chen C."/>
            <person name="Yanf M."/>
            <person name="Daum C."/>
            <person name="Ng V."/>
            <person name="Clum A."/>
            <person name="Ohm R."/>
            <person name="Martin F."/>
            <person name="Silar P."/>
            <person name="Natvig D."/>
            <person name="Lalanne C."/>
            <person name="Gautier V."/>
            <person name="Ament-Velasquez S.L."/>
            <person name="Kruys A."/>
            <person name="Hutchinson M.I."/>
            <person name="Powell A.J."/>
            <person name="Barry K."/>
            <person name="Miller A.N."/>
            <person name="Grigoriev I.V."/>
            <person name="Debuchy R."/>
            <person name="Gladieux P."/>
            <person name="Thoren M.H."/>
            <person name="Johannesson H."/>
        </authorList>
    </citation>
    <scope>NUCLEOTIDE SEQUENCE</scope>
    <source>
        <strain evidence="3">CBS 141.50</strain>
    </source>
</reference>
<evidence type="ECO:0000259" key="2">
    <source>
        <dbReference type="Pfam" id="PF10056"/>
    </source>
</evidence>
<feature type="compositionally biased region" description="Basic residues" evidence="1">
    <location>
        <begin position="350"/>
        <end position="370"/>
    </location>
</feature>
<feature type="region of interest" description="Disordered" evidence="1">
    <location>
        <begin position="288"/>
        <end position="322"/>
    </location>
</feature>
<dbReference type="GeneID" id="87815127"/>
<protein>
    <recommendedName>
        <fullName evidence="2">DUF2293 domain-containing protein</fullName>
    </recommendedName>
</protein>
<dbReference type="Pfam" id="PF10056">
    <property type="entry name" value="DUF2293"/>
    <property type="match status" value="1"/>
</dbReference>
<feature type="compositionally biased region" description="Low complexity" evidence="1">
    <location>
        <begin position="306"/>
        <end position="318"/>
    </location>
</feature>
<feature type="region of interest" description="Disordered" evidence="1">
    <location>
        <begin position="625"/>
        <end position="652"/>
    </location>
</feature>
<keyword evidence="4" id="KW-1185">Reference proteome</keyword>
<evidence type="ECO:0000256" key="1">
    <source>
        <dbReference type="SAM" id="MobiDB-lite"/>
    </source>
</evidence>
<comment type="caution">
    <text evidence="3">The sequence shown here is derived from an EMBL/GenBank/DDBJ whole genome shotgun (WGS) entry which is preliminary data.</text>
</comment>
<feature type="compositionally biased region" description="Basic and acidic residues" evidence="1">
    <location>
        <begin position="895"/>
        <end position="904"/>
    </location>
</feature>
<evidence type="ECO:0000313" key="3">
    <source>
        <dbReference type="EMBL" id="KAK4139825.1"/>
    </source>
</evidence>
<dbReference type="PANTHER" id="PTHR38113:SF1">
    <property type="entry name" value="DUF2293 DOMAIN-CONTAINING PROTEIN"/>
    <property type="match status" value="1"/>
</dbReference>
<organism evidence="3 4">
    <name type="scientific">Dichotomopilus funicola</name>
    <dbReference type="NCBI Taxonomy" id="1934379"/>
    <lineage>
        <taxon>Eukaryota</taxon>
        <taxon>Fungi</taxon>
        <taxon>Dikarya</taxon>
        <taxon>Ascomycota</taxon>
        <taxon>Pezizomycotina</taxon>
        <taxon>Sordariomycetes</taxon>
        <taxon>Sordariomycetidae</taxon>
        <taxon>Sordariales</taxon>
        <taxon>Chaetomiaceae</taxon>
        <taxon>Dichotomopilus</taxon>
    </lineage>
</organism>
<dbReference type="Proteomes" id="UP001302676">
    <property type="component" value="Unassembled WGS sequence"/>
</dbReference>
<dbReference type="InterPro" id="IPR018744">
    <property type="entry name" value="DUF2293"/>
</dbReference>
<feature type="domain" description="DUF2293" evidence="2">
    <location>
        <begin position="176"/>
        <end position="265"/>
    </location>
</feature>
<proteinExistence type="predicted"/>
<dbReference type="RefSeq" id="XP_062633196.1">
    <property type="nucleotide sequence ID" value="XM_062778514.1"/>
</dbReference>
<feature type="compositionally biased region" description="Acidic residues" evidence="1">
    <location>
        <begin position="288"/>
        <end position="305"/>
    </location>
</feature>
<feature type="region of interest" description="Disordered" evidence="1">
    <location>
        <begin position="826"/>
        <end position="904"/>
    </location>
</feature>
<feature type="region of interest" description="Disordered" evidence="1">
    <location>
        <begin position="343"/>
        <end position="370"/>
    </location>
</feature>
<accession>A0AAN6UVP0</accession>
<dbReference type="EMBL" id="MU853648">
    <property type="protein sequence ID" value="KAK4139825.1"/>
    <property type="molecule type" value="Genomic_DNA"/>
</dbReference>
<dbReference type="PANTHER" id="PTHR38113">
    <property type="match status" value="1"/>
</dbReference>
<gene>
    <name evidence="3" type="ORF">C8A04DRAFT_15505</name>
</gene>
<sequence>MGREKRVAPGAGTGDHAKERHKRDRKGNVIDWSAPLPPGLVARPEQPRVSSKHKSWFEFIENKDKKKKLELEYTEKKEAPPGFEFVPIGNPALTTACKELSREQDAMVFIVTSIHGLSKRLSSHLNRIGHHVRQTIVEQARATLGDEGLGAVGAAPGLPEPIPEKQEDINAQADAAIRDLFPRVPNTDRQSIIEHAFNKSRPVGKDGPPVGLASDITLSRRVQLAVLAHIRHNHTRYDQLLRETTYVNARKAVESLCLDILVKWRGDEETGRDQLDEILCEVIVISDSESDESDDEDDEAEEEDGSAASSAVSSSVDGGAPLGRLMQEEPALTPALATDLSYREGLRANHAPRKVAKPSRKDRRAAKWHQRGFGRYQAARDQAWHQAVERQRVDTHATMASAEPITSDRLSSHRQQLRSIGEPNRADLPVSVSADQAEPLYHARDPYATSQRFVDVPCGQGHRTEGIQHAHPPDTHRIPQHILAPAGDQGGVSGSIVGSRAPAHGAPEVEWVGHRGQDLKDYLVPSIEPASPEPPRPVRRLPVSYRPLEPSIFHDDQTLVHGAARNPAGPPPTFHPANDGRGDFSEEGFIRLPPRSDPNRAPVAPEQRHEEPFILLNPQHVRPTEGHQATLAAPRVLSTQYRSSRPENAESYGYRNFGERAQPAWPASDGPIPRSEAHPIIIRDYPPPSMQPRMGPLYTLPGGGRPSPTMYAEAHQAGLRRVDDRDRHHVETSIDQRIETLGGDLVEIVRVSNTFPRKHEPHQTQLDPSRYSLRSGMPQQRVVHQADSGIVSHDPRQIPGPGQRFERVVGRVEVPMAVDENTPFVVHHPQGYSRTTREAETGYGRPYPGVETRVYEDGGPLYETRHPTYRSRSRSMMPAAYSTQQYPPGSGRPTPRRDDVILLD</sequence>
<name>A0AAN6UVP0_9PEZI</name>
<evidence type="ECO:0000313" key="4">
    <source>
        <dbReference type="Proteomes" id="UP001302676"/>
    </source>
</evidence>